<protein>
    <recommendedName>
        <fullName evidence="4">X8 domain-containing protein</fullName>
    </recommendedName>
</protein>
<evidence type="ECO:0000256" key="1">
    <source>
        <dbReference type="ARBA" id="ARBA00004609"/>
    </source>
</evidence>
<feature type="domain" description="X8" evidence="4">
    <location>
        <begin position="9"/>
        <end position="83"/>
    </location>
</feature>
<dbReference type="InterPro" id="IPR044788">
    <property type="entry name" value="X8_dom_prot"/>
</dbReference>
<dbReference type="Gene3D" id="1.20.58.1040">
    <property type="match status" value="1"/>
</dbReference>
<name>A0ABD1LUI8_9FABA</name>
<dbReference type="EMBL" id="JBGMDY010000007">
    <property type="protein sequence ID" value="KAL2327158.1"/>
    <property type="molecule type" value="Genomic_DNA"/>
</dbReference>
<accession>A0ABD1LUI8</accession>
<keyword evidence="2" id="KW-0325">Glycoprotein</keyword>
<keyword evidence="3" id="KW-0732">Signal</keyword>
<dbReference type="SMART" id="SM00768">
    <property type="entry name" value="X8"/>
    <property type="match status" value="1"/>
</dbReference>
<sequence>MGSPFPLRAKTHKLFSLKPVSEKADCAPIAPDGSCFNPNIIQHHASYAFDSYYHKHPKAPSSCGFGGAATIVVTDPSFGSCVAKLTPGVTMLTRGISWVKPHWA</sequence>
<keyword evidence="6" id="KW-1185">Reference proteome</keyword>
<evidence type="ECO:0000259" key="4">
    <source>
        <dbReference type="SMART" id="SM00768"/>
    </source>
</evidence>
<reference evidence="5 6" key="1">
    <citation type="submission" date="2024-08" db="EMBL/GenBank/DDBJ databases">
        <title>Insights into the chromosomal genome structure of Flemingia macrophylla.</title>
        <authorList>
            <person name="Ding Y."/>
            <person name="Zhao Y."/>
            <person name="Bi W."/>
            <person name="Wu M."/>
            <person name="Zhao G."/>
            <person name="Gong Y."/>
            <person name="Li W."/>
            <person name="Zhang P."/>
        </authorList>
    </citation>
    <scope>NUCLEOTIDE SEQUENCE [LARGE SCALE GENOMIC DNA]</scope>
    <source>
        <strain evidence="5">DYQJB</strain>
        <tissue evidence="5">Leaf</tissue>
    </source>
</reference>
<evidence type="ECO:0000313" key="5">
    <source>
        <dbReference type="EMBL" id="KAL2327158.1"/>
    </source>
</evidence>
<organism evidence="5 6">
    <name type="scientific">Flemingia macrophylla</name>
    <dbReference type="NCBI Taxonomy" id="520843"/>
    <lineage>
        <taxon>Eukaryota</taxon>
        <taxon>Viridiplantae</taxon>
        <taxon>Streptophyta</taxon>
        <taxon>Embryophyta</taxon>
        <taxon>Tracheophyta</taxon>
        <taxon>Spermatophyta</taxon>
        <taxon>Magnoliopsida</taxon>
        <taxon>eudicotyledons</taxon>
        <taxon>Gunneridae</taxon>
        <taxon>Pentapetalae</taxon>
        <taxon>rosids</taxon>
        <taxon>fabids</taxon>
        <taxon>Fabales</taxon>
        <taxon>Fabaceae</taxon>
        <taxon>Papilionoideae</taxon>
        <taxon>50 kb inversion clade</taxon>
        <taxon>NPAAA clade</taxon>
        <taxon>indigoferoid/millettioid clade</taxon>
        <taxon>Phaseoleae</taxon>
        <taxon>Flemingia</taxon>
    </lineage>
</organism>
<dbReference type="GO" id="GO:0005886">
    <property type="term" value="C:plasma membrane"/>
    <property type="evidence" value="ECO:0007669"/>
    <property type="project" value="UniProtKB-SubCell"/>
</dbReference>
<evidence type="ECO:0000313" key="6">
    <source>
        <dbReference type="Proteomes" id="UP001603857"/>
    </source>
</evidence>
<evidence type="ECO:0000256" key="2">
    <source>
        <dbReference type="ARBA" id="ARBA00022622"/>
    </source>
</evidence>
<dbReference type="Pfam" id="PF07983">
    <property type="entry name" value="X8"/>
    <property type="match status" value="1"/>
</dbReference>
<dbReference type="Proteomes" id="UP001603857">
    <property type="component" value="Unassembled WGS sequence"/>
</dbReference>
<dbReference type="GO" id="GO:0009506">
    <property type="term" value="C:plasmodesma"/>
    <property type="evidence" value="ECO:0007669"/>
    <property type="project" value="UniProtKB-ARBA"/>
</dbReference>
<keyword evidence="2" id="KW-0336">GPI-anchor</keyword>
<evidence type="ECO:0000256" key="3">
    <source>
        <dbReference type="ARBA" id="ARBA00022729"/>
    </source>
</evidence>
<dbReference type="PANTHER" id="PTHR31044">
    <property type="entry name" value="BETA-1,3 GLUCANASE"/>
    <property type="match status" value="1"/>
</dbReference>
<keyword evidence="2" id="KW-0449">Lipoprotein</keyword>
<keyword evidence="2" id="KW-0472">Membrane</keyword>
<gene>
    <name evidence="5" type="ORF">Fmac_020585</name>
</gene>
<dbReference type="InterPro" id="IPR012946">
    <property type="entry name" value="X8"/>
</dbReference>
<dbReference type="PANTHER" id="PTHR31044:SF147">
    <property type="entry name" value="CARBOHYDRATE-BINDING X8 DOMAIN PROTEIN"/>
    <property type="match status" value="1"/>
</dbReference>
<dbReference type="GO" id="GO:0098552">
    <property type="term" value="C:side of membrane"/>
    <property type="evidence" value="ECO:0007669"/>
    <property type="project" value="UniProtKB-KW"/>
</dbReference>
<proteinExistence type="predicted"/>
<dbReference type="AlphaFoldDB" id="A0ABD1LUI8"/>
<comment type="caution">
    <text evidence="5">The sequence shown here is derived from an EMBL/GenBank/DDBJ whole genome shotgun (WGS) entry which is preliminary data.</text>
</comment>
<comment type="subcellular location">
    <subcellularLocation>
        <location evidence="1">Cell membrane</location>
        <topology evidence="1">Lipid-anchor</topology>
        <topology evidence="1">GPI-anchor</topology>
    </subcellularLocation>
</comment>